<keyword evidence="3 9" id="KW-0808">Transferase</keyword>
<dbReference type="PANTHER" id="PTHR30576">
    <property type="entry name" value="COLANIC BIOSYNTHESIS UDP-GLUCOSE LIPID CARRIER TRANSFERASE"/>
    <property type="match status" value="1"/>
</dbReference>
<dbReference type="Proteomes" id="UP000264702">
    <property type="component" value="Unassembled WGS sequence"/>
</dbReference>
<evidence type="ECO:0000313" key="10">
    <source>
        <dbReference type="Proteomes" id="UP000264702"/>
    </source>
</evidence>
<keyword evidence="10" id="KW-1185">Reference proteome</keyword>
<dbReference type="NCBIfam" id="TIGR03025">
    <property type="entry name" value="EPS_sugtrans"/>
    <property type="match status" value="1"/>
</dbReference>
<accession>A0A372IKI3</accession>
<feature type="domain" description="Bacterial sugar transferase" evidence="8">
    <location>
        <begin position="312"/>
        <end position="499"/>
    </location>
</feature>
<comment type="subcellular location">
    <subcellularLocation>
        <location evidence="1">Membrane</location>
        <topology evidence="1">Multi-pass membrane protein</topology>
    </subcellularLocation>
</comment>
<evidence type="ECO:0000259" key="8">
    <source>
        <dbReference type="Pfam" id="PF02397"/>
    </source>
</evidence>
<dbReference type="InterPro" id="IPR017475">
    <property type="entry name" value="EPS_sugar_tfrase"/>
</dbReference>
<evidence type="ECO:0000256" key="5">
    <source>
        <dbReference type="ARBA" id="ARBA00022989"/>
    </source>
</evidence>
<dbReference type="Gene3D" id="3.40.50.720">
    <property type="entry name" value="NAD(P)-binding Rossmann-like Domain"/>
    <property type="match status" value="1"/>
</dbReference>
<comment type="similarity">
    <text evidence="2">Belongs to the bacterial sugar transferase family.</text>
</comment>
<keyword evidence="5 7" id="KW-1133">Transmembrane helix</keyword>
<evidence type="ECO:0000256" key="2">
    <source>
        <dbReference type="ARBA" id="ARBA00006464"/>
    </source>
</evidence>
<feature type="transmembrane region" description="Helical" evidence="7">
    <location>
        <begin position="35"/>
        <end position="60"/>
    </location>
</feature>
<organism evidence="9 10">
    <name type="scientific">Paracidobacterium acidisoli</name>
    <dbReference type="NCBI Taxonomy" id="2303751"/>
    <lineage>
        <taxon>Bacteria</taxon>
        <taxon>Pseudomonadati</taxon>
        <taxon>Acidobacteriota</taxon>
        <taxon>Terriglobia</taxon>
        <taxon>Terriglobales</taxon>
        <taxon>Acidobacteriaceae</taxon>
        <taxon>Paracidobacterium</taxon>
    </lineage>
</organism>
<evidence type="ECO:0000256" key="4">
    <source>
        <dbReference type="ARBA" id="ARBA00022692"/>
    </source>
</evidence>
<dbReference type="PANTHER" id="PTHR30576:SF10">
    <property type="entry name" value="SLL5057 PROTEIN"/>
    <property type="match status" value="1"/>
</dbReference>
<dbReference type="InterPro" id="IPR003362">
    <property type="entry name" value="Bact_transf"/>
</dbReference>
<evidence type="ECO:0000256" key="1">
    <source>
        <dbReference type="ARBA" id="ARBA00004141"/>
    </source>
</evidence>
<feature type="transmembrane region" description="Helical" evidence="7">
    <location>
        <begin position="317"/>
        <end position="338"/>
    </location>
</feature>
<reference evidence="9 10" key="1">
    <citation type="submission" date="2018-08" db="EMBL/GenBank/DDBJ databases">
        <title>Acidipila sp. 4G-K13, an acidobacterium isolated from forest soil.</title>
        <authorList>
            <person name="Gao Z.-H."/>
            <person name="Qiu L.-H."/>
        </authorList>
    </citation>
    <scope>NUCLEOTIDE SEQUENCE [LARGE SCALE GENOMIC DNA]</scope>
    <source>
        <strain evidence="9 10">4G-K13</strain>
    </source>
</reference>
<evidence type="ECO:0000313" key="9">
    <source>
        <dbReference type="EMBL" id="RFU15249.1"/>
    </source>
</evidence>
<evidence type="ECO:0000256" key="3">
    <source>
        <dbReference type="ARBA" id="ARBA00022679"/>
    </source>
</evidence>
<sequence>MATISLDSVARHKTFPGKSVSTGGIRRRTATRAGFNARLMMGCDVAGILISLALALRFGLERWMVPGTSLKHLIQSQTPIHIQLSYLALFLAALLAVAHHHGLYGSSLTYSTLNEQRKAVQSCLTAGLLLCGAIYMMHGVLISRAVVAWLIGLTTIFFSISRLYWRRTAFRRYERGLDTHNVLILGTSTMSTAMYKQIVGNGHLGRTFKGFIEMPGTCSAPQAHPGQVLGTFDQLRYLTRLHFIDEVIITESCSTATVLSLVDLARELGIEVLVVPGFYDGLTPEASIEYLGDFPVVSIHHRDEKAIAYFLKRASDVVLATIIMLLLSPILLLIALAVRFDSEGSVFYVSERIGRKGRYFPCLKFRTMVANAEQLKAALAAKNERTGILFKMKDDPRITRVGRILRKYSLDELPQLFNVLRGEMSLVGPRPPLASEVEKYELEHYRRLEVMPGLTGLWQVRARQDPSFERYVALDLAYVENWSLWLDLKILVRTAEVVFRGTGS</sequence>
<dbReference type="Pfam" id="PF02397">
    <property type="entry name" value="Bac_transf"/>
    <property type="match status" value="1"/>
</dbReference>
<comment type="caution">
    <text evidence="9">The sequence shown here is derived from an EMBL/GenBank/DDBJ whole genome shotgun (WGS) entry which is preliminary data.</text>
</comment>
<feature type="transmembrane region" description="Helical" evidence="7">
    <location>
        <begin position="80"/>
        <end position="98"/>
    </location>
</feature>
<keyword evidence="4 7" id="KW-0812">Transmembrane</keyword>
<proteinExistence type="inferred from homology"/>
<dbReference type="AlphaFoldDB" id="A0A372IKI3"/>
<evidence type="ECO:0000256" key="6">
    <source>
        <dbReference type="ARBA" id="ARBA00023136"/>
    </source>
</evidence>
<name>A0A372IKI3_9BACT</name>
<keyword evidence="6 7" id="KW-0472">Membrane</keyword>
<gene>
    <name evidence="9" type="ORF">D0Y96_16285</name>
</gene>
<dbReference type="GO" id="GO:0016020">
    <property type="term" value="C:membrane"/>
    <property type="evidence" value="ECO:0007669"/>
    <property type="project" value="UniProtKB-SubCell"/>
</dbReference>
<feature type="transmembrane region" description="Helical" evidence="7">
    <location>
        <begin position="119"/>
        <end position="140"/>
    </location>
</feature>
<dbReference type="OrthoDB" id="9808602at2"/>
<dbReference type="GO" id="GO:0016780">
    <property type="term" value="F:phosphotransferase activity, for other substituted phosphate groups"/>
    <property type="evidence" value="ECO:0007669"/>
    <property type="project" value="TreeGrafter"/>
</dbReference>
<protein>
    <submittedName>
        <fullName evidence="9">Sugar transferase</fullName>
    </submittedName>
</protein>
<dbReference type="Pfam" id="PF13727">
    <property type="entry name" value="CoA_binding_3"/>
    <property type="match status" value="1"/>
</dbReference>
<dbReference type="RefSeq" id="WP_117302038.1">
    <property type="nucleotide sequence ID" value="NZ_QVQT02000006.1"/>
</dbReference>
<feature type="transmembrane region" description="Helical" evidence="7">
    <location>
        <begin position="146"/>
        <end position="165"/>
    </location>
</feature>
<evidence type="ECO:0000256" key="7">
    <source>
        <dbReference type="SAM" id="Phobius"/>
    </source>
</evidence>
<dbReference type="EMBL" id="QVQT01000006">
    <property type="protein sequence ID" value="RFU15249.1"/>
    <property type="molecule type" value="Genomic_DNA"/>
</dbReference>